<dbReference type="InterPro" id="IPR017455">
    <property type="entry name" value="Znf_FYVE-rel"/>
</dbReference>
<keyword evidence="5" id="KW-0472">Membrane</keyword>
<dbReference type="GO" id="GO:0005769">
    <property type="term" value="C:early endosome"/>
    <property type="evidence" value="ECO:0007669"/>
    <property type="project" value="TreeGrafter"/>
</dbReference>
<sequence length="151" mass="17180">MDFIEWKDYSSTVLPPPHTHTHTHTVPCLQHHCRKCGKVVCGPCSSKKVILQHQSSKPLRVCLSCHDEISSAQTQPNDSGNLNTSQYLSNSPLQQVITPLLLFSPYLYCKRFSELIVTTMTVIVTRADTCWSTLMYFVIFFLSLSFSLLHF</sequence>
<accession>A0A5B7KD68</accession>
<dbReference type="OrthoDB" id="70570at2759"/>
<dbReference type="PANTHER" id="PTHR46280">
    <property type="entry name" value="PLECKSTRIN HOMOLOGY DOMAIN-CONTAINING FAMILY F MEMBER 2-RELATED"/>
    <property type="match status" value="1"/>
</dbReference>
<dbReference type="EMBL" id="VSRR010131844">
    <property type="protein sequence ID" value="MPD02525.1"/>
    <property type="molecule type" value="Genomic_DNA"/>
</dbReference>
<evidence type="ECO:0000313" key="7">
    <source>
        <dbReference type="EMBL" id="MPD02525.1"/>
    </source>
</evidence>
<evidence type="ECO:0000256" key="5">
    <source>
        <dbReference type="SAM" id="Phobius"/>
    </source>
</evidence>
<protein>
    <submittedName>
        <fullName evidence="7">Pleckstrin y domain-containing family F member 2</fullName>
    </submittedName>
</protein>
<dbReference type="PANTHER" id="PTHR46280:SF3">
    <property type="entry name" value="PLECKSTRIN HOMOLOGY DOMAIN-CONTAINING FAMILY F MEMBER 1 HOMOLOG"/>
    <property type="match status" value="1"/>
</dbReference>
<comment type="caution">
    <text evidence="7">The sequence shown here is derived from an EMBL/GenBank/DDBJ whole genome shotgun (WGS) entry which is preliminary data.</text>
</comment>
<evidence type="ECO:0000313" key="8">
    <source>
        <dbReference type="Proteomes" id="UP000324222"/>
    </source>
</evidence>
<evidence type="ECO:0000256" key="3">
    <source>
        <dbReference type="ARBA" id="ARBA00022833"/>
    </source>
</evidence>
<reference evidence="7 8" key="1">
    <citation type="submission" date="2019-05" db="EMBL/GenBank/DDBJ databases">
        <title>Another draft genome of Portunus trituberculatus and its Hox gene families provides insights of decapod evolution.</title>
        <authorList>
            <person name="Jeong J.-H."/>
            <person name="Song I."/>
            <person name="Kim S."/>
            <person name="Choi T."/>
            <person name="Kim D."/>
            <person name="Ryu S."/>
            <person name="Kim W."/>
        </authorList>
    </citation>
    <scope>NUCLEOTIDE SEQUENCE [LARGE SCALE GENOMIC DNA]</scope>
    <source>
        <tissue evidence="7">Muscle</tissue>
    </source>
</reference>
<dbReference type="SMART" id="SM00064">
    <property type="entry name" value="FYVE"/>
    <property type="match status" value="1"/>
</dbReference>
<dbReference type="PROSITE" id="PS50178">
    <property type="entry name" value="ZF_FYVE"/>
    <property type="match status" value="1"/>
</dbReference>
<feature type="domain" description="FYVE-type" evidence="6">
    <location>
        <begin position="30"/>
        <end position="70"/>
    </location>
</feature>
<dbReference type="InterPro" id="IPR051765">
    <property type="entry name" value="PH_domain-containing_F"/>
</dbReference>
<evidence type="ECO:0000256" key="1">
    <source>
        <dbReference type="ARBA" id="ARBA00022723"/>
    </source>
</evidence>
<keyword evidence="8" id="KW-1185">Reference proteome</keyword>
<proteinExistence type="predicted"/>
<gene>
    <name evidence="7" type="primary">plekhf2_1</name>
    <name evidence="7" type="ORF">E2C01_098114</name>
</gene>
<dbReference type="Proteomes" id="UP000324222">
    <property type="component" value="Unassembled WGS sequence"/>
</dbReference>
<dbReference type="InterPro" id="IPR011011">
    <property type="entry name" value="Znf_FYVE_PHD"/>
</dbReference>
<evidence type="ECO:0000256" key="2">
    <source>
        <dbReference type="ARBA" id="ARBA00022771"/>
    </source>
</evidence>
<dbReference type="GO" id="GO:0008270">
    <property type="term" value="F:zinc ion binding"/>
    <property type="evidence" value="ECO:0007669"/>
    <property type="project" value="UniProtKB-KW"/>
</dbReference>
<keyword evidence="3" id="KW-0862">Zinc</keyword>
<dbReference type="GO" id="GO:0007032">
    <property type="term" value="P:endosome organization"/>
    <property type="evidence" value="ECO:0007669"/>
    <property type="project" value="TreeGrafter"/>
</dbReference>
<organism evidence="7 8">
    <name type="scientific">Portunus trituberculatus</name>
    <name type="common">Swimming crab</name>
    <name type="synonym">Neptunus trituberculatus</name>
    <dbReference type="NCBI Taxonomy" id="210409"/>
    <lineage>
        <taxon>Eukaryota</taxon>
        <taxon>Metazoa</taxon>
        <taxon>Ecdysozoa</taxon>
        <taxon>Arthropoda</taxon>
        <taxon>Crustacea</taxon>
        <taxon>Multicrustacea</taxon>
        <taxon>Malacostraca</taxon>
        <taxon>Eumalacostraca</taxon>
        <taxon>Eucarida</taxon>
        <taxon>Decapoda</taxon>
        <taxon>Pleocyemata</taxon>
        <taxon>Brachyura</taxon>
        <taxon>Eubrachyura</taxon>
        <taxon>Portunoidea</taxon>
        <taxon>Portunidae</taxon>
        <taxon>Portuninae</taxon>
        <taxon>Portunus</taxon>
    </lineage>
</organism>
<name>A0A5B7KD68_PORTR</name>
<evidence type="ECO:0000256" key="4">
    <source>
        <dbReference type="PROSITE-ProRule" id="PRU00091"/>
    </source>
</evidence>
<keyword evidence="1" id="KW-0479">Metal-binding</keyword>
<keyword evidence="2 4" id="KW-0863">Zinc-finger</keyword>
<dbReference type="InterPro" id="IPR000306">
    <property type="entry name" value="Znf_FYVE"/>
</dbReference>
<dbReference type="InterPro" id="IPR013083">
    <property type="entry name" value="Znf_RING/FYVE/PHD"/>
</dbReference>
<dbReference type="Gene3D" id="3.30.40.10">
    <property type="entry name" value="Zinc/RING finger domain, C3HC4 (zinc finger)"/>
    <property type="match status" value="1"/>
</dbReference>
<dbReference type="GO" id="GO:0008333">
    <property type="term" value="P:endosome to lysosome transport"/>
    <property type="evidence" value="ECO:0007669"/>
    <property type="project" value="TreeGrafter"/>
</dbReference>
<keyword evidence="5" id="KW-0812">Transmembrane</keyword>
<dbReference type="AlphaFoldDB" id="A0A5B7KD68"/>
<feature type="transmembrane region" description="Helical" evidence="5">
    <location>
        <begin position="131"/>
        <end position="149"/>
    </location>
</feature>
<evidence type="ECO:0000259" key="6">
    <source>
        <dbReference type="PROSITE" id="PS50178"/>
    </source>
</evidence>
<dbReference type="GO" id="GO:0035091">
    <property type="term" value="F:phosphatidylinositol binding"/>
    <property type="evidence" value="ECO:0007669"/>
    <property type="project" value="TreeGrafter"/>
</dbReference>
<keyword evidence="5" id="KW-1133">Transmembrane helix</keyword>
<dbReference type="Pfam" id="PF01363">
    <property type="entry name" value="FYVE"/>
    <property type="match status" value="1"/>
</dbReference>
<dbReference type="SUPFAM" id="SSF57903">
    <property type="entry name" value="FYVE/PHD zinc finger"/>
    <property type="match status" value="1"/>
</dbReference>